<name>A0AB34K6A1_PRYPA</name>
<dbReference type="GO" id="GO:1990756">
    <property type="term" value="F:ubiquitin-like ligase-substrate adaptor activity"/>
    <property type="evidence" value="ECO:0007669"/>
    <property type="project" value="TreeGrafter"/>
</dbReference>
<dbReference type="InterPro" id="IPR001680">
    <property type="entry name" value="WD40_rpt"/>
</dbReference>
<reference evidence="4 5" key="1">
    <citation type="journal article" date="2024" name="Science">
        <title>Giant polyketide synthase enzymes in the biosynthesis of giant marine polyether toxins.</title>
        <authorList>
            <person name="Fallon T.R."/>
            <person name="Shende V.V."/>
            <person name="Wierzbicki I.H."/>
            <person name="Pendleton A.L."/>
            <person name="Watervoot N.F."/>
            <person name="Auber R.P."/>
            <person name="Gonzalez D.J."/>
            <person name="Wisecaver J.H."/>
            <person name="Moore B.S."/>
        </authorList>
    </citation>
    <scope>NUCLEOTIDE SEQUENCE [LARGE SCALE GENOMIC DNA]</scope>
    <source>
        <strain evidence="4 5">12B1</strain>
    </source>
</reference>
<dbReference type="InterPro" id="IPR036322">
    <property type="entry name" value="WD40_repeat_dom_sf"/>
</dbReference>
<dbReference type="Pfam" id="PF00400">
    <property type="entry name" value="WD40"/>
    <property type="match status" value="2"/>
</dbReference>
<dbReference type="InterPro" id="IPR015943">
    <property type="entry name" value="WD40/YVTN_repeat-like_dom_sf"/>
</dbReference>
<dbReference type="SUPFAM" id="SSF50978">
    <property type="entry name" value="WD40 repeat-like"/>
    <property type="match status" value="1"/>
</dbReference>
<dbReference type="GO" id="GO:0080008">
    <property type="term" value="C:Cul4-RING E3 ubiquitin ligase complex"/>
    <property type="evidence" value="ECO:0007669"/>
    <property type="project" value="TreeGrafter"/>
</dbReference>
<dbReference type="AlphaFoldDB" id="A0AB34K6A1"/>
<comment type="caution">
    <text evidence="4">The sequence shown here is derived from an EMBL/GenBank/DDBJ whole genome shotgun (WGS) entry which is preliminary data.</text>
</comment>
<gene>
    <name evidence="4" type="ORF">AB1Y20_010274</name>
</gene>
<sequence length="752" mass="83633">MFGRSRLRRERGVKLPRNLFGLLAERERSHAARGLDLELLRWAADEWVRQPQMCSDYCQLHAEAKSTIALAFSADGELFASTHGDHTVKVFSCSSWRLLCTLRGHDRTPWTVKFHPKQRRYLASGSLDQSVRIWDLHTRQCIRRQHFDFVVSCIAFHSTGELVAVTAGKRTFLWQWQAQGGEEAAGDESPGRQDGVKVVLMDGTNPQRCVAFKRSATHELFFVAETNAETPPEPPSRPAGAQQAPPFTVQLFMWLLLPQDAEQHMRLRLEPGAADLRVARSVMYSDAGFDVSCCGRYLALCELDPQARGGVAWGCFPWWRGGVAWRGVVGLLPLVAWRRGEVGLIPLVAWRRGVVGLLPLVAWRRGEVGLIPLVAWRRGVVGLLPLVAWRRGVVGLLPLVAWRRGMVGLLPLVAWRRGVVGLLPLVAWRRGVVGLLPLVAWRRGVVGLLPLVAWRRGVVGLLPLVAWRRGVVGLLPLVAWRRGVVGLLPLVAWRRGVVGLLPLVAWRRGVVGLLPLVAWRRGVVGLLPLVAWRRGVVGLLPLVAWRRGVVGLLPLVAWRRGVVGLLPLVAWRRGVVGLLPLVAWRRGVVGLLPLVAWRRGVVGLLPLVAWRRGVVGLLPLVAWRRGVVGYHLRTFSLQRGSMGAQLQTVVLPNCPFVTSVQFAPLNFAVLIGYGRCQAPEPGQPSRYAVLRCILFDTSTTERLQTEEVELFSVDSHDESNVALFHPQPTAAAQLGFVYATKDGRIRAFRFDR</sequence>
<keyword evidence="2" id="KW-0677">Repeat</keyword>
<evidence type="ECO:0000256" key="1">
    <source>
        <dbReference type="ARBA" id="ARBA00022574"/>
    </source>
</evidence>
<evidence type="ECO:0000256" key="2">
    <source>
        <dbReference type="ARBA" id="ARBA00022737"/>
    </source>
</evidence>
<dbReference type="Gene3D" id="2.130.10.10">
    <property type="entry name" value="YVTN repeat-like/Quinoprotein amine dehydrogenase"/>
    <property type="match status" value="1"/>
</dbReference>
<dbReference type="PANTHER" id="PTHR22874:SF1">
    <property type="entry name" value="ACTIVATING MOLECULE IN BECN1-REGULATED AUTOPHAGY PROTEIN 1"/>
    <property type="match status" value="1"/>
</dbReference>
<dbReference type="InterPro" id="IPR052596">
    <property type="entry name" value="AMBRA1_autophagy"/>
</dbReference>
<dbReference type="Proteomes" id="UP001515480">
    <property type="component" value="Unassembled WGS sequence"/>
</dbReference>
<accession>A0AB34K6A1</accession>
<dbReference type="GO" id="GO:0000423">
    <property type="term" value="P:mitophagy"/>
    <property type="evidence" value="ECO:0007669"/>
    <property type="project" value="TreeGrafter"/>
</dbReference>
<protein>
    <submittedName>
        <fullName evidence="4">Uncharacterized protein</fullName>
    </submittedName>
</protein>
<dbReference type="PROSITE" id="PS50294">
    <property type="entry name" value="WD_REPEATS_REGION"/>
    <property type="match status" value="1"/>
</dbReference>
<dbReference type="GO" id="GO:0000045">
    <property type="term" value="P:autophagosome assembly"/>
    <property type="evidence" value="ECO:0007669"/>
    <property type="project" value="TreeGrafter"/>
</dbReference>
<keyword evidence="1 3" id="KW-0853">WD repeat</keyword>
<dbReference type="InterPro" id="IPR019775">
    <property type="entry name" value="WD40_repeat_CS"/>
</dbReference>
<organism evidence="4 5">
    <name type="scientific">Prymnesium parvum</name>
    <name type="common">Toxic golden alga</name>
    <dbReference type="NCBI Taxonomy" id="97485"/>
    <lineage>
        <taxon>Eukaryota</taxon>
        <taxon>Haptista</taxon>
        <taxon>Haptophyta</taxon>
        <taxon>Prymnesiophyceae</taxon>
        <taxon>Prymnesiales</taxon>
        <taxon>Prymnesiaceae</taxon>
        <taxon>Prymnesium</taxon>
    </lineage>
</organism>
<keyword evidence="5" id="KW-1185">Reference proteome</keyword>
<evidence type="ECO:0000313" key="5">
    <source>
        <dbReference type="Proteomes" id="UP001515480"/>
    </source>
</evidence>
<dbReference type="SMART" id="SM00320">
    <property type="entry name" value="WD40"/>
    <property type="match status" value="3"/>
</dbReference>
<feature type="repeat" description="WD" evidence="3">
    <location>
        <begin position="102"/>
        <end position="144"/>
    </location>
</feature>
<proteinExistence type="predicted"/>
<dbReference type="EMBL" id="JBGBPQ010000002">
    <property type="protein sequence ID" value="KAL1528952.1"/>
    <property type="molecule type" value="Genomic_DNA"/>
</dbReference>
<dbReference type="PROSITE" id="PS00678">
    <property type="entry name" value="WD_REPEATS_1"/>
    <property type="match status" value="1"/>
</dbReference>
<evidence type="ECO:0000256" key="3">
    <source>
        <dbReference type="PROSITE-ProRule" id="PRU00221"/>
    </source>
</evidence>
<dbReference type="PROSITE" id="PS50082">
    <property type="entry name" value="WD_REPEATS_2"/>
    <property type="match status" value="1"/>
</dbReference>
<evidence type="ECO:0000313" key="4">
    <source>
        <dbReference type="EMBL" id="KAL1528952.1"/>
    </source>
</evidence>
<dbReference type="PANTHER" id="PTHR22874">
    <property type="entry name" value="ACTIVATING MOLECULE IN BECN1-REGULATED AUTOPHAGY PROTEIN 1"/>
    <property type="match status" value="1"/>
</dbReference>